<accession>A0AAD7FMQ2</accession>
<organism evidence="1 2">
    <name type="scientific">Roridomyces roridus</name>
    <dbReference type="NCBI Taxonomy" id="1738132"/>
    <lineage>
        <taxon>Eukaryota</taxon>
        <taxon>Fungi</taxon>
        <taxon>Dikarya</taxon>
        <taxon>Basidiomycota</taxon>
        <taxon>Agaricomycotina</taxon>
        <taxon>Agaricomycetes</taxon>
        <taxon>Agaricomycetidae</taxon>
        <taxon>Agaricales</taxon>
        <taxon>Marasmiineae</taxon>
        <taxon>Mycenaceae</taxon>
        <taxon>Roridomyces</taxon>
    </lineage>
</organism>
<dbReference type="Proteomes" id="UP001221142">
    <property type="component" value="Unassembled WGS sequence"/>
</dbReference>
<keyword evidence="2" id="KW-1185">Reference proteome</keyword>
<gene>
    <name evidence="1" type="ORF">FB45DRAFT_1059583</name>
</gene>
<comment type="caution">
    <text evidence="1">The sequence shown here is derived from an EMBL/GenBank/DDBJ whole genome shotgun (WGS) entry which is preliminary data.</text>
</comment>
<evidence type="ECO:0000313" key="1">
    <source>
        <dbReference type="EMBL" id="KAJ7628929.1"/>
    </source>
</evidence>
<name>A0AAD7FMQ2_9AGAR</name>
<dbReference type="EMBL" id="JARKIF010000010">
    <property type="protein sequence ID" value="KAJ7628929.1"/>
    <property type="molecule type" value="Genomic_DNA"/>
</dbReference>
<evidence type="ECO:0000313" key="2">
    <source>
        <dbReference type="Proteomes" id="UP001221142"/>
    </source>
</evidence>
<protein>
    <submittedName>
        <fullName evidence="1">Uncharacterized protein</fullName>
    </submittedName>
</protein>
<dbReference type="AlphaFoldDB" id="A0AAD7FMQ2"/>
<sequence>MPALSSLPSLERLTLNIRLDMRSMTDPLTHRLFRNITHLDVVQFPPSRTFGYENNVVLRHPFVCASGVYRLRDWRAYVGNRIGVMGRR</sequence>
<proteinExistence type="predicted"/>
<reference evidence="1" key="1">
    <citation type="submission" date="2023-03" db="EMBL/GenBank/DDBJ databases">
        <title>Massive genome expansion in bonnet fungi (Mycena s.s.) driven by repeated elements and novel gene families across ecological guilds.</title>
        <authorList>
            <consortium name="Lawrence Berkeley National Laboratory"/>
            <person name="Harder C.B."/>
            <person name="Miyauchi S."/>
            <person name="Viragh M."/>
            <person name="Kuo A."/>
            <person name="Thoen E."/>
            <person name="Andreopoulos B."/>
            <person name="Lu D."/>
            <person name="Skrede I."/>
            <person name="Drula E."/>
            <person name="Henrissat B."/>
            <person name="Morin E."/>
            <person name="Kohler A."/>
            <person name="Barry K."/>
            <person name="LaButti K."/>
            <person name="Morin E."/>
            <person name="Salamov A."/>
            <person name="Lipzen A."/>
            <person name="Mereny Z."/>
            <person name="Hegedus B."/>
            <person name="Baldrian P."/>
            <person name="Stursova M."/>
            <person name="Weitz H."/>
            <person name="Taylor A."/>
            <person name="Grigoriev I.V."/>
            <person name="Nagy L.G."/>
            <person name="Martin F."/>
            <person name="Kauserud H."/>
        </authorList>
    </citation>
    <scope>NUCLEOTIDE SEQUENCE</scope>
    <source>
        <strain evidence="1">9284</strain>
    </source>
</reference>